<feature type="chain" id="PRO_5041950094" evidence="1">
    <location>
        <begin position="20"/>
        <end position="99"/>
    </location>
</feature>
<dbReference type="PANTHER" id="PTHR37078:SF6">
    <property type="entry name" value="NODULE CYSTEINE-RICH (NCR) SECRETED PEPTIDE"/>
    <property type="match status" value="1"/>
</dbReference>
<accession>A0AAE1UX85</accession>
<evidence type="ECO:0000313" key="2">
    <source>
        <dbReference type="EMBL" id="KAK4342836.1"/>
    </source>
</evidence>
<gene>
    <name evidence="2" type="ORF">RND71_038652</name>
</gene>
<feature type="signal peptide" evidence="1">
    <location>
        <begin position="1"/>
        <end position="19"/>
    </location>
</feature>
<dbReference type="EMBL" id="JAVYJV010000021">
    <property type="protein sequence ID" value="KAK4342836.1"/>
    <property type="molecule type" value="Genomic_DNA"/>
</dbReference>
<keyword evidence="1" id="KW-0732">Signal</keyword>
<dbReference type="AlphaFoldDB" id="A0AAE1UX85"/>
<evidence type="ECO:0000313" key="3">
    <source>
        <dbReference type="Proteomes" id="UP001291623"/>
    </source>
</evidence>
<sequence length="99" mass="11159">MSSFEVYLLLLSLLVINFSFQEESRLGIVDAARPIYVQQQHSTNKLSSSVEYLKMFETLGMVCKCCDGVDFGQGKKQDLCSATWDGSCSNLQCFPWKSQ</sequence>
<protein>
    <submittedName>
        <fullName evidence="2">Uncharacterized protein</fullName>
    </submittedName>
</protein>
<proteinExistence type="predicted"/>
<keyword evidence="3" id="KW-1185">Reference proteome</keyword>
<dbReference type="PANTHER" id="PTHR37078">
    <property type="entry name" value="NODULE CYSTEINE-RICH (NCR) SECRETED PEPTIDE"/>
    <property type="match status" value="1"/>
</dbReference>
<dbReference type="Proteomes" id="UP001291623">
    <property type="component" value="Unassembled WGS sequence"/>
</dbReference>
<name>A0AAE1UX85_9SOLA</name>
<organism evidence="2 3">
    <name type="scientific">Anisodus tanguticus</name>
    <dbReference type="NCBI Taxonomy" id="243964"/>
    <lineage>
        <taxon>Eukaryota</taxon>
        <taxon>Viridiplantae</taxon>
        <taxon>Streptophyta</taxon>
        <taxon>Embryophyta</taxon>
        <taxon>Tracheophyta</taxon>
        <taxon>Spermatophyta</taxon>
        <taxon>Magnoliopsida</taxon>
        <taxon>eudicotyledons</taxon>
        <taxon>Gunneridae</taxon>
        <taxon>Pentapetalae</taxon>
        <taxon>asterids</taxon>
        <taxon>lamiids</taxon>
        <taxon>Solanales</taxon>
        <taxon>Solanaceae</taxon>
        <taxon>Solanoideae</taxon>
        <taxon>Hyoscyameae</taxon>
        <taxon>Anisodus</taxon>
    </lineage>
</organism>
<comment type="caution">
    <text evidence="2">The sequence shown here is derived from an EMBL/GenBank/DDBJ whole genome shotgun (WGS) entry which is preliminary data.</text>
</comment>
<reference evidence="2" key="1">
    <citation type="submission" date="2023-12" db="EMBL/GenBank/DDBJ databases">
        <title>Genome assembly of Anisodus tanguticus.</title>
        <authorList>
            <person name="Wang Y.-J."/>
        </authorList>
    </citation>
    <scope>NUCLEOTIDE SEQUENCE</scope>
    <source>
        <strain evidence="2">KB-2021</strain>
        <tissue evidence="2">Leaf</tissue>
    </source>
</reference>
<evidence type="ECO:0000256" key="1">
    <source>
        <dbReference type="SAM" id="SignalP"/>
    </source>
</evidence>